<dbReference type="InterPro" id="IPR001173">
    <property type="entry name" value="Glyco_trans_2-like"/>
</dbReference>
<accession>A0A6L5GVE9</accession>
<dbReference type="PANTHER" id="PTHR43179">
    <property type="entry name" value="RHAMNOSYLTRANSFERASE WBBL"/>
    <property type="match status" value="1"/>
</dbReference>
<reference evidence="2" key="1">
    <citation type="journal article" date="2020" name="Appl. Environ. Microbiol.">
        <title>Medium-Chain Fatty Acid Synthesis by 'Candidatus Weimeria bifida' gen. nov., sp. nov., and 'Candidatus Pseudoramibacter fermentans' sp. nov.</title>
        <authorList>
            <person name="Scarborough M.J."/>
            <person name="Myers K.S."/>
            <person name="Donohue T.J."/>
            <person name="Noguera D.R."/>
        </authorList>
    </citation>
    <scope>NUCLEOTIDE SEQUENCE</scope>
    <source>
        <strain evidence="2">EUB1.1</strain>
    </source>
</reference>
<evidence type="ECO:0000313" key="2">
    <source>
        <dbReference type="EMBL" id="MQM73740.1"/>
    </source>
</evidence>
<protein>
    <submittedName>
        <fullName evidence="2">Glycosyltransferase</fullName>
    </submittedName>
</protein>
<name>A0A6L5GVE9_9FIRM</name>
<evidence type="ECO:0000259" key="1">
    <source>
        <dbReference type="Pfam" id="PF00535"/>
    </source>
</evidence>
<dbReference type="GO" id="GO:0016740">
    <property type="term" value="F:transferase activity"/>
    <property type="evidence" value="ECO:0007669"/>
    <property type="project" value="UniProtKB-KW"/>
</dbReference>
<dbReference type="Pfam" id="PF00535">
    <property type="entry name" value="Glycos_transf_2"/>
    <property type="match status" value="1"/>
</dbReference>
<dbReference type="Gene3D" id="3.90.550.10">
    <property type="entry name" value="Spore Coat Polysaccharide Biosynthesis Protein SpsA, Chain A"/>
    <property type="match status" value="1"/>
</dbReference>
<dbReference type="AlphaFoldDB" id="A0A6L5GVE9"/>
<gene>
    <name evidence="2" type="ORF">FRC53_10120</name>
</gene>
<keyword evidence="3" id="KW-1185">Reference proteome</keyword>
<dbReference type="EMBL" id="VOGB01000010">
    <property type="protein sequence ID" value="MQM73740.1"/>
    <property type="molecule type" value="Genomic_DNA"/>
</dbReference>
<sequence>MDLSICIVAYYNYDSIKKAVETLELYTPSDIKKRIYIVDNSISKNICSKFSNFINQYDDVVYIYLGKNVGFGRANNYIIPKLTSKYHCIMNPDILFSKDVFTSIISYMDQNPSVGMVIPNMVDSKGKRLPVYRKELTILDMFIRMFCRSLFRKRQARHTLQYKDYSKPFQVPFAQGSFLVIRTNLLRELKGFDENYFMYMEDADLCKRVNMISSLMYYPNVSVIHKWNKGSHKDIKLFFYHLKSMHYYFKKWGYKWF</sequence>
<dbReference type="PANTHER" id="PTHR43179:SF10">
    <property type="entry name" value="GLYCOSYL TRANSFERASE"/>
    <property type="match status" value="1"/>
</dbReference>
<proteinExistence type="predicted"/>
<feature type="domain" description="Glycosyltransferase 2-like" evidence="1">
    <location>
        <begin position="4"/>
        <end position="189"/>
    </location>
</feature>
<comment type="caution">
    <text evidence="2">The sequence shown here is derived from an EMBL/GenBank/DDBJ whole genome shotgun (WGS) entry which is preliminary data.</text>
</comment>
<evidence type="ECO:0000313" key="3">
    <source>
        <dbReference type="Proteomes" id="UP000473648"/>
    </source>
</evidence>
<dbReference type="InterPro" id="IPR029044">
    <property type="entry name" value="Nucleotide-diphossugar_trans"/>
</dbReference>
<dbReference type="Proteomes" id="UP000473648">
    <property type="component" value="Unassembled WGS sequence"/>
</dbReference>
<organism evidence="2 3">
    <name type="scientific">Candidatus Pseudoramibacter fermentans</name>
    <dbReference type="NCBI Taxonomy" id="2594427"/>
    <lineage>
        <taxon>Bacteria</taxon>
        <taxon>Bacillati</taxon>
        <taxon>Bacillota</taxon>
        <taxon>Clostridia</taxon>
        <taxon>Eubacteriales</taxon>
        <taxon>Eubacteriaceae</taxon>
        <taxon>Pseudoramibacter</taxon>
    </lineage>
</organism>
<dbReference type="SUPFAM" id="SSF53448">
    <property type="entry name" value="Nucleotide-diphospho-sugar transferases"/>
    <property type="match status" value="1"/>
</dbReference>